<evidence type="ECO:0000256" key="1">
    <source>
        <dbReference type="SAM" id="Coils"/>
    </source>
</evidence>
<reference evidence="4" key="1">
    <citation type="submission" date="2011-08" db="EMBL/GenBank/DDBJ databases">
        <title>The draft genome of Latimeria chalumnae.</title>
        <authorList>
            <person name="Di Palma F."/>
            <person name="Alfoldi J."/>
            <person name="Johnson J."/>
            <person name="Berlin A."/>
            <person name="Gnerre S."/>
            <person name="Jaffe D."/>
            <person name="MacCallum I."/>
            <person name="Young S."/>
            <person name="Walker B.J."/>
            <person name="Lander E."/>
            <person name="Lindblad-Toh K."/>
        </authorList>
    </citation>
    <scope>NUCLEOTIDE SEQUENCE [LARGE SCALE GENOMIC DNA]</scope>
    <source>
        <strain evidence="4">Wild caught</strain>
    </source>
</reference>
<dbReference type="HOGENOM" id="CLU_000680_32_4_1"/>
<feature type="domain" description="Reverse transcriptase" evidence="2">
    <location>
        <begin position="457"/>
        <end position="677"/>
    </location>
</feature>
<sequence length="787" mass="90803">GVGIVISKKLMAHFKTAESINSCIMVAYFGSDPILTIVSAYTPTEEAIQQEKDDFYKALTNIILSIPPHNILIVAGDLNARISAQSHQTLPRNIVRYMFHDKTNNNGERLVNLCETCNLHGTQQRFKHTKRRQWTWQHPQIDHILIRNKWVNSVRNCRAYSTVDVNPDHRILTFTIKLNLRSIKNHPNASYIWVKLTQNNDLLHKFSIEIANRFTPPLTANNDLSTQECYDRLASTLDEAAKSCLGKLEKKKPKPWLKEETLQLLTVRNKAKTKHAEDEMQLDNLNAELNEAYKSNKEEYYKNICRELNKCAHNQNMRGTYRIINQLAGNFRKNTTQLIKTKDGNVPTNKIELLSEWRDYFSNFLNSHIPIENVEIPEPETDLPINTGEITTQEIERTIKVLKNGKAAGIDKSRRPESLKFWGPEVITELKKIFNDLLEGQNPPWQWLNNLIIPVFKKGTITNMNNYRGITLMSVAAKVFNHVLLNRIYLHVDNILDPYQAGFQKNRSFTEQIHILRRTIKGANDQQLPLVIGFIDFYKVFDSAIRKIDIGLKSQVVIDNDRSQPFRVETGVLQGDVLAPLLFVVVLDYAFKQETPNSGFVINRGDKIRHLAFADIAQLSNTIDDIELQMKELIQKVRKVGLKVNTDKTKIMAIPPVCGECKLNSEPIEQVDNFKYLRSLIRTSAWSTFWKLNKILHSQDIDPKIKKNIYLTTCVPVFLYGSETWALTETVKKKINRFHTFCLHIIQGLRRTDRVRNEQILAAAKENVLSITVLRRQLTWLGHQLRK</sequence>
<dbReference type="InterPro" id="IPR000477">
    <property type="entry name" value="RT_dom"/>
</dbReference>
<accession>H3AVD9</accession>
<dbReference type="EMBL" id="AFYH01141926">
    <property type="status" value="NOT_ANNOTATED_CDS"/>
    <property type="molecule type" value="Genomic_DNA"/>
</dbReference>
<dbReference type="PANTHER" id="PTHR47027">
    <property type="entry name" value="REVERSE TRANSCRIPTASE DOMAIN-CONTAINING PROTEIN"/>
    <property type="match status" value="1"/>
</dbReference>
<protein>
    <recommendedName>
        <fullName evidence="2">Reverse transcriptase domain-containing protein</fullName>
    </recommendedName>
</protein>
<dbReference type="SUPFAM" id="SSF56672">
    <property type="entry name" value="DNA/RNA polymerases"/>
    <property type="match status" value="1"/>
</dbReference>
<reference evidence="3" key="2">
    <citation type="submission" date="2025-08" db="UniProtKB">
        <authorList>
            <consortium name="Ensembl"/>
        </authorList>
    </citation>
    <scope>IDENTIFICATION</scope>
</reference>
<dbReference type="SUPFAM" id="SSF56219">
    <property type="entry name" value="DNase I-like"/>
    <property type="match status" value="1"/>
</dbReference>
<feature type="coiled-coil region" evidence="1">
    <location>
        <begin position="616"/>
        <end position="643"/>
    </location>
</feature>
<dbReference type="STRING" id="7897.ENSLACP00000013610"/>
<organism evidence="3 4">
    <name type="scientific">Latimeria chalumnae</name>
    <name type="common">Coelacanth</name>
    <dbReference type="NCBI Taxonomy" id="7897"/>
    <lineage>
        <taxon>Eukaryota</taxon>
        <taxon>Metazoa</taxon>
        <taxon>Chordata</taxon>
        <taxon>Craniata</taxon>
        <taxon>Vertebrata</taxon>
        <taxon>Euteleostomi</taxon>
        <taxon>Coelacanthiformes</taxon>
        <taxon>Coelacanthidae</taxon>
        <taxon>Latimeria</taxon>
    </lineage>
</organism>
<feature type="coiled-coil region" evidence="1">
    <location>
        <begin position="268"/>
        <end position="295"/>
    </location>
</feature>
<dbReference type="PANTHER" id="PTHR47027:SF20">
    <property type="entry name" value="REVERSE TRANSCRIPTASE-LIKE PROTEIN WITH RNA-DIRECTED DNA POLYMERASE DOMAIN"/>
    <property type="match status" value="1"/>
</dbReference>
<dbReference type="InterPro" id="IPR036691">
    <property type="entry name" value="Endo/exonu/phosph_ase_sf"/>
</dbReference>
<evidence type="ECO:0000313" key="4">
    <source>
        <dbReference type="Proteomes" id="UP000008672"/>
    </source>
</evidence>
<dbReference type="Pfam" id="PF00078">
    <property type="entry name" value="RVT_1"/>
    <property type="match status" value="1"/>
</dbReference>
<dbReference type="Gene3D" id="3.60.10.10">
    <property type="entry name" value="Endonuclease/exonuclease/phosphatase"/>
    <property type="match status" value="1"/>
</dbReference>
<name>H3AVD9_LATCH</name>
<dbReference type="OMA" id="DELWSED"/>
<dbReference type="Ensembl" id="ENSLACT00000013706.1">
    <property type="protein sequence ID" value="ENSLACP00000013610.1"/>
    <property type="gene ID" value="ENSLACG00000011981.1"/>
</dbReference>
<keyword evidence="4" id="KW-1185">Reference proteome</keyword>
<evidence type="ECO:0000259" key="2">
    <source>
        <dbReference type="Pfam" id="PF00078"/>
    </source>
</evidence>
<dbReference type="InterPro" id="IPR043502">
    <property type="entry name" value="DNA/RNA_pol_sf"/>
</dbReference>
<reference evidence="3" key="3">
    <citation type="submission" date="2025-09" db="UniProtKB">
        <authorList>
            <consortium name="Ensembl"/>
        </authorList>
    </citation>
    <scope>IDENTIFICATION</scope>
</reference>
<dbReference type="InParanoid" id="H3AVD9"/>
<proteinExistence type="predicted"/>
<dbReference type="CDD" id="cd01650">
    <property type="entry name" value="RT_nLTR_like"/>
    <property type="match status" value="1"/>
</dbReference>
<dbReference type="AlphaFoldDB" id="H3AVD9"/>
<keyword evidence="1" id="KW-0175">Coiled coil</keyword>
<dbReference type="Proteomes" id="UP000008672">
    <property type="component" value="Unassembled WGS sequence"/>
</dbReference>
<evidence type="ECO:0000313" key="3">
    <source>
        <dbReference type="Ensembl" id="ENSLACP00000013610.1"/>
    </source>
</evidence>
<dbReference type="eggNOG" id="KOG1075">
    <property type="taxonomic scope" value="Eukaryota"/>
</dbReference>
<dbReference type="GeneTree" id="ENSGT00940000163895"/>